<evidence type="ECO:0000313" key="1">
    <source>
        <dbReference type="EMBL" id="EGN57905.1"/>
    </source>
</evidence>
<dbReference type="Proteomes" id="UP000002772">
    <property type="component" value="Unassembled WGS sequence"/>
</dbReference>
<name>F8NAZ7_9BACT</name>
<keyword evidence="2" id="KW-1185">Reference proteome</keyword>
<dbReference type="EMBL" id="GL945017">
    <property type="protein sequence ID" value="EGN57905.1"/>
    <property type="molecule type" value="Genomic_DNA"/>
</dbReference>
<proteinExistence type="predicted"/>
<gene>
    <name evidence="1" type="ORF">Premu_2551</name>
</gene>
<organism evidence="1 2">
    <name type="scientific">Hallella multisaccharivorax DSM 17128</name>
    <dbReference type="NCBI Taxonomy" id="688246"/>
    <lineage>
        <taxon>Bacteria</taxon>
        <taxon>Pseudomonadati</taxon>
        <taxon>Bacteroidota</taxon>
        <taxon>Bacteroidia</taxon>
        <taxon>Bacteroidales</taxon>
        <taxon>Prevotellaceae</taxon>
        <taxon>Hallella</taxon>
    </lineage>
</organism>
<reference evidence="2" key="1">
    <citation type="journal article" date="2011" name="Stand. Genomic Sci.">
        <title>Non-contiguous finished genome sequence of the opportunistic oral pathogen Prevotella multisaccharivorax type strain (PPPA20).</title>
        <authorList>
            <person name="Pati A."/>
            <person name="Gronow S."/>
            <person name="Lu M."/>
            <person name="Lapidus A."/>
            <person name="Nolan M."/>
            <person name="Lucas S."/>
            <person name="Hammon N."/>
            <person name="Deshpande S."/>
            <person name="Cheng J.F."/>
            <person name="Tapia R."/>
            <person name="Han C."/>
            <person name="Goodwin L."/>
            <person name="Pitluck S."/>
            <person name="Liolios K."/>
            <person name="Pagani I."/>
            <person name="Mavromatis K."/>
            <person name="Mikhailova N."/>
            <person name="Huntemann M."/>
            <person name="Chen A."/>
            <person name="Palaniappan K."/>
            <person name="Land M."/>
            <person name="Hauser L."/>
            <person name="Detter J.C."/>
            <person name="Brambilla E.M."/>
            <person name="Rohde M."/>
            <person name="Goker M."/>
            <person name="Woyke T."/>
            <person name="Bristow J."/>
            <person name="Eisen J.A."/>
            <person name="Markowitz V."/>
            <person name="Hugenholtz P."/>
            <person name="Kyrpides N.C."/>
            <person name="Klenk H.P."/>
            <person name="Ivanova N."/>
        </authorList>
    </citation>
    <scope>NUCLEOTIDE SEQUENCE [LARGE SCALE GENOMIC DNA]</scope>
    <source>
        <strain evidence="2">DSM 17128</strain>
    </source>
</reference>
<dbReference type="STRING" id="688246.Premu_2551"/>
<accession>F8NAZ7</accession>
<evidence type="ECO:0000313" key="2">
    <source>
        <dbReference type="Proteomes" id="UP000002772"/>
    </source>
</evidence>
<protein>
    <submittedName>
        <fullName evidence="1">Uncharacterized protein</fullName>
    </submittedName>
</protein>
<dbReference type="AlphaFoldDB" id="F8NAZ7"/>
<dbReference type="HOGENOM" id="CLU_3294338_0_0_10"/>
<sequence length="40" mass="4935">MEYRKEYDRESLVGTEYEYLLHEDGDLYDEECVKQNNKTE</sequence>